<gene>
    <name evidence="3" type="ORF">SO802_032401</name>
</gene>
<keyword evidence="4" id="KW-1185">Reference proteome</keyword>
<reference evidence="3 4" key="1">
    <citation type="submission" date="2024-01" db="EMBL/GenBank/DDBJ databases">
        <title>A telomere-to-telomere, gap-free genome of sweet tea (Lithocarpus litseifolius).</title>
        <authorList>
            <person name="Zhou J."/>
        </authorList>
    </citation>
    <scope>NUCLEOTIDE SEQUENCE [LARGE SCALE GENOMIC DNA]</scope>
    <source>
        <strain evidence="3">Zhou-2022a</strain>
        <tissue evidence="3">Leaf</tissue>
    </source>
</reference>
<dbReference type="EMBL" id="JAZDWU010000011">
    <property type="protein sequence ID" value="KAK9987450.1"/>
    <property type="molecule type" value="Genomic_DNA"/>
</dbReference>
<evidence type="ECO:0000313" key="4">
    <source>
        <dbReference type="Proteomes" id="UP001459277"/>
    </source>
</evidence>
<keyword evidence="2" id="KW-0812">Transmembrane</keyword>
<proteinExistence type="predicted"/>
<evidence type="ECO:0000313" key="3">
    <source>
        <dbReference type="EMBL" id="KAK9987450.1"/>
    </source>
</evidence>
<keyword evidence="2" id="KW-0472">Membrane</keyword>
<dbReference type="Pfam" id="PF24068">
    <property type="entry name" value="TPD1_C"/>
    <property type="match status" value="1"/>
</dbReference>
<accession>A0AAW2BTT3</accession>
<keyword evidence="2" id="KW-1133">Transmembrane helix</keyword>
<dbReference type="PANTHER" id="PTHR33184">
    <property type="entry name" value="PROTEIN TAPETUM DETERMINANT 1-LIKE-RELATED"/>
    <property type="match status" value="1"/>
</dbReference>
<protein>
    <submittedName>
        <fullName evidence="3">Uncharacterized protein</fullName>
    </submittedName>
</protein>
<comment type="caution">
    <text evidence="3">The sequence shown here is derived from an EMBL/GenBank/DDBJ whole genome shotgun (WGS) entry which is preliminary data.</text>
</comment>
<sequence length="158" mass="16635">MHKRCAKGEVPFSSPNMDMRGVAFLGSLGSLVSLVGLGSYGSLCPPVPQQGPDLVGNCQCTLSQVTIKQSKTGEVVQQKPVWSVTINNGCPCSQSDLKLSCNGFQTVKPVDPSVLSKSGNECLVNNGVPVAPSSSLSFTYAWDTSFSFQPLSSQINCS</sequence>
<evidence type="ECO:0000256" key="2">
    <source>
        <dbReference type="SAM" id="Phobius"/>
    </source>
</evidence>
<organism evidence="3 4">
    <name type="scientific">Lithocarpus litseifolius</name>
    <dbReference type="NCBI Taxonomy" id="425828"/>
    <lineage>
        <taxon>Eukaryota</taxon>
        <taxon>Viridiplantae</taxon>
        <taxon>Streptophyta</taxon>
        <taxon>Embryophyta</taxon>
        <taxon>Tracheophyta</taxon>
        <taxon>Spermatophyta</taxon>
        <taxon>Magnoliopsida</taxon>
        <taxon>eudicotyledons</taxon>
        <taxon>Gunneridae</taxon>
        <taxon>Pentapetalae</taxon>
        <taxon>rosids</taxon>
        <taxon>fabids</taxon>
        <taxon>Fagales</taxon>
        <taxon>Fagaceae</taxon>
        <taxon>Lithocarpus</taxon>
    </lineage>
</organism>
<evidence type="ECO:0000256" key="1">
    <source>
        <dbReference type="ARBA" id="ARBA00022729"/>
    </source>
</evidence>
<dbReference type="InterPro" id="IPR040361">
    <property type="entry name" value="TPD1"/>
</dbReference>
<feature type="transmembrane region" description="Helical" evidence="2">
    <location>
        <begin position="21"/>
        <end position="43"/>
    </location>
</feature>
<keyword evidence="1" id="KW-0732">Signal</keyword>
<name>A0AAW2BTT3_9ROSI</name>
<dbReference type="GO" id="GO:0001709">
    <property type="term" value="P:cell fate determination"/>
    <property type="evidence" value="ECO:0007669"/>
    <property type="project" value="TreeGrafter"/>
</dbReference>
<dbReference type="Proteomes" id="UP001459277">
    <property type="component" value="Unassembled WGS sequence"/>
</dbReference>
<dbReference type="AlphaFoldDB" id="A0AAW2BTT3"/>
<dbReference type="PANTHER" id="PTHR33184:SF72">
    <property type="entry name" value="BETA-1,3-N-ACETYLGLUCOSAMINYLTRANSFERASE FAMILY PROTEIN"/>
    <property type="match status" value="1"/>
</dbReference>